<evidence type="ECO:0000256" key="1">
    <source>
        <dbReference type="SAM" id="MobiDB-lite"/>
    </source>
</evidence>
<dbReference type="PANTHER" id="PTHR44757:SF2">
    <property type="entry name" value="BIOFILM ARCHITECTURE MAINTENANCE PROTEIN MBAA"/>
    <property type="match status" value="1"/>
</dbReference>
<dbReference type="SMART" id="SM00086">
    <property type="entry name" value="PAC"/>
    <property type="match status" value="2"/>
</dbReference>
<dbReference type="PROSITE" id="PS50113">
    <property type="entry name" value="PAC"/>
    <property type="match status" value="1"/>
</dbReference>
<dbReference type="Pfam" id="PF00990">
    <property type="entry name" value="GGDEF"/>
    <property type="match status" value="1"/>
</dbReference>
<dbReference type="Pfam" id="PF00989">
    <property type="entry name" value="PAS"/>
    <property type="match status" value="2"/>
</dbReference>
<feature type="domain" description="PAC" evidence="4">
    <location>
        <begin position="423"/>
        <end position="474"/>
    </location>
</feature>
<dbReference type="InterPro" id="IPR029787">
    <property type="entry name" value="Nucleotide_cyclase"/>
</dbReference>
<protein>
    <submittedName>
        <fullName evidence="7">EAL domain-containing protein</fullName>
    </submittedName>
</protein>
<dbReference type="NCBIfam" id="TIGR00229">
    <property type="entry name" value="sensory_box"/>
    <property type="match status" value="2"/>
</dbReference>
<organism evidence="7 8">
    <name type="scientific">Desulfolutivibrio sulfodismutans</name>
    <dbReference type="NCBI Taxonomy" id="63561"/>
    <lineage>
        <taxon>Bacteria</taxon>
        <taxon>Pseudomonadati</taxon>
        <taxon>Thermodesulfobacteriota</taxon>
        <taxon>Desulfovibrionia</taxon>
        <taxon>Desulfovibrionales</taxon>
        <taxon>Desulfovibrionaceae</taxon>
        <taxon>Desulfolutivibrio</taxon>
    </lineage>
</organism>
<dbReference type="InterPro" id="IPR001610">
    <property type="entry name" value="PAC"/>
</dbReference>
<accession>A0A7K3NLV4</accession>
<dbReference type="Gene3D" id="3.30.70.270">
    <property type="match status" value="1"/>
</dbReference>
<reference evidence="7 8" key="1">
    <citation type="submission" date="2020-02" db="EMBL/GenBank/DDBJ databases">
        <title>Comparative genomics of sulfur disproportionating microorganisms.</title>
        <authorList>
            <person name="Ward L.M."/>
            <person name="Bertran E."/>
            <person name="Johnston D.T."/>
        </authorList>
    </citation>
    <scope>NUCLEOTIDE SEQUENCE [LARGE SCALE GENOMIC DNA]</scope>
    <source>
        <strain evidence="7 8">DSM 3696</strain>
    </source>
</reference>
<dbReference type="GO" id="GO:0006355">
    <property type="term" value="P:regulation of DNA-templated transcription"/>
    <property type="evidence" value="ECO:0007669"/>
    <property type="project" value="InterPro"/>
</dbReference>
<keyword evidence="2" id="KW-0732">Signal</keyword>
<dbReference type="InterPro" id="IPR035965">
    <property type="entry name" value="PAS-like_dom_sf"/>
</dbReference>
<dbReference type="NCBIfam" id="TIGR00254">
    <property type="entry name" value="GGDEF"/>
    <property type="match status" value="1"/>
</dbReference>
<evidence type="ECO:0000259" key="5">
    <source>
        <dbReference type="PROSITE" id="PS50883"/>
    </source>
</evidence>
<sequence>MPRRMTGTILAHFAALAAFAAGALTLTALAPVTPAAALETGKHAAALGAVEAALVALPAPFQATNWEYLAATFAAVSALTLAVVPKSRRGAEADPAIAMVLRPARRLRHEMQAILTAMRSMVVEVDLDGRLLRVVRTAYPAEGFDPARLAGKNIARLLDEKDLAAVWRALACAGKERGVQHVDFSTDFGRVRRHFSATLTPLAGRSVLAVVRDVTPMKNSEERYREIVELTNCIILRLDRSGRITFANEFAQRFFGFSREELVGKSALETILPPVDSAGRDLAGFFHAVCARPERYPESENENLRKNGERVFVSWANRPILENGVVTGVLCVGGDITRQRRAMDELVRRERFHGSIIEKSTDIITIVDAQGRILHESPSAAKRLGLGIEETAGTLFEKHMHPDDRTMFGGILRAVAANPGDSPSFEFRRFRRDGSLLSLEATATNCLSDDAVSGIILNCRDVTDRKAFEEQLKRHVFLDALTGLPNRALFLDRLTHAIERIKRKQGYQFAVLFVDVDRFKVINDSLGHSVGDRLLTRIGRRIAECLRRVDTVARFGGDEFILLLDEIDDDRQAIRVAERIRESLARPFAMDEAEVFASASIGIVYSTPDYTDPDQIVRDADTAMFKAKARGKGGYRVFHSRMHKQAVSLLALETDLRKAVERHEFEVHYQPILSLAPSLIVGVEALVRWRHPTRGLIAPMEFVPMAEETGLIVDIGGFVLAEACRRVAAFNAQAGPKETLFVSVNLSVRQFDHEGLVDDIRRVLADTGMAPELLKLEVTESAIAANPGQAALLLESLRELGVGLSMDDFGTGYSSLSHLHAFPFDTLKIDRSFISGLGQIGDKNGKIVHSILALAKNLDMSVIAEGIETDVQWERLVDMDCRLGQGYRFARPGPFESVVDGAAARSSSPDTPDPDTHSRTLP</sequence>
<feature type="domain" description="PAS" evidence="3">
    <location>
        <begin position="220"/>
        <end position="276"/>
    </location>
</feature>
<feature type="domain" description="GGDEF" evidence="6">
    <location>
        <begin position="507"/>
        <end position="640"/>
    </location>
</feature>
<feature type="chain" id="PRO_5029909291" evidence="2">
    <location>
        <begin position="21"/>
        <end position="922"/>
    </location>
</feature>
<dbReference type="GO" id="GO:0003824">
    <property type="term" value="F:catalytic activity"/>
    <property type="evidence" value="ECO:0007669"/>
    <property type="project" value="UniProtKB-ARBA"/>
</dbReference>
<evidence type="ECO:0000259" key="3">
    <source>
        <dbReference type="PROSITE" id="PS50112"/>
    </source>
</evidence>
<feature type="region of interest" description="Disordered" evidence="1">
    <location>
        <begin position="900"/>
        <end position="922"/>
    </location>
</feature>
<dbReference type="InterPro" id="IPR043128">
    <property type="entry name" value="Rev_trsase/Diguanyl_cyclase"/>
</dbReference>
<dbReference type="FunFam" id="3.30.70.270:FF:000001">
    <property type="entry name" value="Diguanylate cyclase domain protein"/>
    <property type="match status" value="1"/>
</dbReference>
<dbReference type="Gene3D" id="3.30.450.20">
    <property type="entry name" value="PAS domain"/>
    <property type="match status" value="3"/>
</dbReference>
<evidence type="ECO:0000259" key="4">
    <source>
        <dbReference type="PROSITE" id="PS50113"/>
    </source>
</evidence>
<dbReference type="InterPro" id="IPR001633">
    <property type="entry name" value="EAL_dom"/>
</dbReference>
<dbReference type="PANTHER" id="PTHR44757">
    <property type="entry name" value="DIGUANYLATE CYCLASE DGCP"/>
    <property type="match status" value="1"/>
</dbReference>
<evidence type="ECO:0000313" key="7">
    <source>
        <dbReference type="EMBL" id="NDY57168.1"/>
    </source>
</evidence>
<dbReference type="PROSITE" id="PS50887">
    <property type="entry name" value="GGDEF"/>
    <property type="match status" value="1"/>
</dbReference>
<dbReference type="RefSeq" id="WP_163302211.1">
    <property type="nucleotide sequence ID" value="NZ_JAAGRQ010000039.1"/>
</dbReference>
<dbReference type="SMART" id="SM00052">
    <property type="entry name" value="EAL"/>
    <property type="match status" value="1"/>
</dbReference>
<keyword evidence="8" id="KW-1185">Reference proteome</keyword>
<evidence type="ECO:0000256" key="2">
    <source>
        <dbReference type="SAM" id="SignalP"/>
    </source>
</evidence>
<dbReference type="InterPro" id="IPR052155">
    <property type="entry name" value="Biofilm_reg_signaling"/>
</dbReference>
<dbReference type="Proteomes" id="UP000469724">
    <property type="component" value="Unassembled WGS sequence"/>
</dbReference>
<name>A0A7K3NLV4_9BACT</name>
<evidence type="ECO:0000313" key="8">
    <source>
        <dbReference type="Proteomes" id="UP000469724"/>
    </source>
</evidence>
<dbReference type="EMBL" id="JAAGRQ010000039">
    <property type="protein sequence ID" value="NDY57168.1"/>
    <property type="molecule type" value="Genomic_DNA"/>
</dbReference>
<dbReference type="InterPro" id="IPR035919">
    <property type="entry name" value="EAL_sf"/>
</dbReference>
<dbReference type="SUPFAM" id="SSF55785">
    <property type="entry name" value="PYP-like sensor domain (PAS domain)"/>
    <property type="match status" value="3"/>
</dbReference>
<dbReference type="SUPFAM" id="SSF55073">
    <property type="entry name" value="Nucleotide cyclase"/>
    <property type="match status" value="1"/>
</dbReference>
<dbReference type="InterPro" id="IPR000014">
    <property type="entry name" value="PAS"/>
</dbReference>
<dbReference type="SUPFAM" id="SSF141868">
    <property type="entry name" value="EAL domain-like"/>
    <property type="match status" value="1"/>
</dbReference>
<dbReference type="Pfam" id="PF00563">
    <property type="entry name" value="EAL"/>
    <property type="match status" value="1"/>
</dbReference>
<dbReference type="InterPro" id="IPR013656">
    <property type="entry name" value="PAS_4"/>
</dbReference>
<gene>
    <name evidence="7" type="ORF">G3N56_10500</name>
</gene>
<dbReference type="CDD" id="cd01948">
    <property type="entry name" value="EAL"/>
    <property type="match status" value="1"/>
</dbReference>
<dbReference type="CDD" id="cd00130">
    <property type="entry name" value="PAS"/>
    <property type="match status" value="2"/>
</dbReference>
<dbReference type="InterPro" id="IPR000700">
    <property type="entry name" value="PAS-assoc_C"/>
</dbReference>
<feature type="domain" description="PAS" evidence="3">
    <location>
        <begin position="349"/>
        <end position="419"/>
    </location>
</feature>
<dbReference type="PROSITE" id="PS50112">
    <property type="entry name" value="PAS"/>
    <property type="match status" value="2"/>
</dbReference>
<dbReference type="SMART" id="SM00091">
    <property type="entry name" value="PAS"/>
    <property type="match status" value="3"/>
</dbReference>
<dbReference type="SMART" id="SM00267">
    <property type="entry name" value="GGDEF"/>
    <property type="match status" value="1"/>
</dbReference>
<comment type="caution">
    <text evidence="7">The sequence shown here is derived from an EMBL/GenBank/DDBJ whole genome shotgun (WGS) entry which is preliminary data.</text>
</comment>
<dbReference type="InterPro" id="IPR000160">
    <property type="entry name" value="GGDEF_dom"/>
</dbReference>
<dbReference type="CDD" id="cd01949">
    <property type="entry name" value="GGDEF"/>
    <property type="match status" value="1"/>
</dbReference>
<dbReference type="AlphaFoldDB" id="A0A7K3NLV4"/>
<dbReference type="PROSITE" id="PS50883">
    <property type="entry name" value="EAL"/>
    <property type="match status" value="1"/>
</dbReference>
<dbReference type="InterPro" id="IPR013767">
    <property type="entry name" value="PAS_fold"/>
</dbReference>
<dbReference type="Gene3D" id="3.20.20.450">
    <property type="entry name" value="EAL domain"/>
    <property type="match status" value="1"/>
</dbReference>
<feature type="signal peptide" evidence="2">
    <location>
        <begin position="1"/>
        <end position="20"/>
    </location>
</feature>
<feature type="domain" description="EAL" evidence="5">
    <location>
        <begin position="649"/>
        <end position="906"/>
    </location>
</feature>
<evidence type="ECO:0000259" key="6">
    <source>
        <dbReference type="PROSITE" id="PS50887"/>
    </source>
</evidence>
<proteinExistence type="predicted"/>
<dbReference type="Pfam" id="PF08448">
    <property type="entry name" value="PAS_4"/>
    <property type="match status" value="1"/>
</dbReference>